<dbReference type="AlphaFoldDB" id="A0A6J4UXX7"/>
<proteinExistence type="predicted"/>
<dbReference type="EMBL" id="CADCWM010000463">
    <property type="protein sequence ID" value="CAA9561212.1"/>
    <property type="molecule type" value="Genomic_DNA"/>
</dbReference>
<gene>
    <name evidence="1" type="ORF">AVDCRST_MAG88-1523</name>
</gene>
<organism evidence="1">
    <name type="scientific">uncultured Thermomicrobiales bacterium</name>
    <dbReference type="NCBI Taxonomy" id="1645740"/>
    <lineage>
        <taxon>Bacteria</taxon>
        <taxon>Pseudomonadati</taxon>
        <taxon>Thermomicrobiota</taxon>
        <taxon>Thermomicrobia</taxon>
        <taxon>Thermomicrobiales</taxon>
        <taxon>environmental samples</taxon>
    </lineage>
</organism>
<name>A0A6J4UXX7_9BACT</name>
<evidence type="ECO:0000313" key="1">
    <source>
        <dbReference type="EMBL" id="CAA9561212.1"/>
    </source>
</evidence>
<accession>A0A6J4UXX7</accession>
<protein>
    <submittedName>
        <fullName evidence="1">Uncharacterized protein</fullName>
    </submittedName>
</protein>
<reference evidence="1" key="1">
    <citation type="submission" date="2020-02" db="EMBL/GenBank/DDBJ databases">
        <authorList>
            <person name="Meier V. D."/>
        </authorList>
    </citation>
    <scope>NUCLEOTIDE SEQUENCE</scope>
    <source>
        <strain evidence="1">AVDCRST_MAG88</strain>
    </source>
</reference>
<sequence length="44" mass="4616">MRSGRTANMPRPPWESMGHAGYRARLAGTIRAFGAGSERGAGGL</sequence>